<name>A0A151NRQ7_ALLMI</name>
<protein>
    <submittedName>
        <fullName evidence="1">Uncharacterized protein</fullName>
    </submittedName>
</protein>
<dbReference type="EMBL" id="AKHW03002185">
    <property type="protein sequence ID" value="KYO39537.1"/>
    <property type="molecule type" value="Genomic_DNA"/>
</dbReference>
<accession>A0A151NRQ7</accession>
<keyword evidence="2" id="KW-1185">Reference proteome</keyword>
<gene>
    <name evidence="1" type="ORF">Y1Q_0018634</name>
</gene>
<dbReference type="Proteomes" id="UP000050525">
    <property type="component" value="Unassembled WGS sequence"/>
</dbReference>
<proteinExistence type="predicted"/>
<organism evidence="1 2">
    <name type="scientific">Alligator mississippiensis</name>
    <name type="common">American alligator</name>
    <dbReference type="NCBI Taxonomy" id="8496"/>
    <lineage>
        <taxon>Eukaryota</taxon>
        <taxon>Metazoa</taxon>
        <taxon>Chordata</taxon>
        <taxon>Craniata</taxon>
        <taxon>Vertebrata</taxon>
        <taxon>Euteleostomi</taxon>
        <taxon>Archelosauria</taxon>
        <taxon>Archosauria</taxon>
        <taxon>Crocodylia</taxon>
        <taxon>Alligatoridae</taxon>
        <taxon>Alligatorinae</taxon>
        <taxon>Alligator</taxon>
    </lineage>
</organism>
<dbReference type="AlphaFoldDB" id="A0A151NRQ7"/>
<sequence length="158" mass="18453">MKAAWEQVGNTSVHELKVRKGWGPEGPVNSLFQRKWRIFLSLKAFCDQDYMHFWKYVLPWLEHEICYTGPTPLTATGTRCFGGRRRRSQLTDFAGVSFDVSARGELECLKADLFQQLMIRSTIYTWNTSRRKSRGPPLFLLRHMLNLLTHSGIWRYPG</sequence>
<evidence type="ECO:0000313" key="2">
    <source>
        <dbReference type="Proteomes" id="UP000050525"/>
    </source>
</evidence>
<evidence type="ECO:0000313" key="1">
    <source>
        <dbReference type="EMBL" id="KYO39537.1"/>
    </source>
</evidence>
<comment type="caution">
    <text evidence="1">The sequence shown here is derived from an EMBL/GenBank/DDBJ whole genome shotgun (WGS) entry which is preliminary data.</text>
</comment>
<reference evidence="1 2" key="1">
    <citation type="journal article" date="2012" name="Genome Biol.">
        <title>Sequencing three crocodilian genomes to illuminate the evolution of archosaurs and amniotes.</title>
        <authorList>
            <person name="St John J.A."/>
            <person name="Braun E.L."/>
            <person name="Isberg S.R."/>
            <person name="Miles L.G."/>
            <person name="Chong A.Y."/>
            <person name="Gongora J."/>
            <person name="Dalzell P."/>
            <person name="Moran C."/>
            <person name="Bed'hom B."/>
            <person name="Abzhanov A."/>
            <person name="Burgess S.C."/>
            <person name="Cooksey A.M."/>
            <person name="Castoe T.A."/>
            <person name="Crawford N.G."/>
            <person name="Densmore L.D."/>
            <person name="Drew J.C."/>
            <person name="Edwards S.V."/>
            <person name="Faircloth B.C."/>
            <person name="Fujita M.K."/>
            <person name="Greenwold M.J."/>
            <person name="Hoffmann F.G."/>
            <person name="Howard J.M."/>
            <person name="Iguchi T."/>
            <person name="Janes D.E."/>
            <person name="Khan S.Y."/>
            <person name="Kohno S."/>
            <person name="de Koning A.J."/>
            <person name="Lance S.L."/>
            <person name="McCarthy F.M."/>
            <person name="McCormack J.E."/>
            <person name="Merchant M.E."/>
            <person name="Peterson D.G."/>
            <person name="Pollock D.D."/>
            <person name="Pourmand N."/>
            <person name="Raney B.J."/>
            <person name="Roessler K.A."/>
            <person name="Sanford J.R."/>
            <person name="Sawyer R.H."/>
            <person name="Schmidt C.J."/>
            <person name="Triplett E.W."/>
            <person name="Tuberville T.D."/>
            <person name="Venegas-Anaya M."/>
            <person name="Howard J.T."/>
            <person name="Jarvis E.D."/>
            <person name="Guillette L.J.Jr."/>
            <person name="Glenn T.C."/>
            <person name="Green R.E."/>
            <person name="Ray D.A."/>
        </authorList>
    </citation>
    <scope>NUCLEOTIDE SEQUENCE [LARGE SCALE GENOMIC DNA]</scope>
    <source>
        <strain evidence="1">KSC_2009_1</strain>
    </source>
</reference>